<accession>A0A1W0WQF4</accession>
<feature type="domain" description="C2" evidence="5">
    <location>
        <begin position="627"/>
        <end position="752"/>
    </location>
</feature>
<dbReference type="GO" id="GO:0004435">
    <property type="term" value="F:phosphatidylinositol-4,5-bisphosphate phospholipase C activity"/>
    <property type="evidence" value="ECO:0007669"/>
    <property type="project" value="UniProtKB-EC"/>
</dbReference>
<protein>
    <recommendedName>
        <fullName evidence="4">Phosphoinositide phospholipase C</fullName>
        <ecNumber evidence="4">3.1.4.11</ecNumber>
    </recommendedName>
</protein>
<dbReference type="Pfam" id="PF00388">
    <property type="entry name" value="PI-PLC-X"/>
    <property type="match status" value="1"/>
</dbReference>
<dbReference type="PROSITE" id="PS50007">
    <property type="entry name" value="PIPLC_X_DOMAIN"/>
    <property type="match status" value="1"/>
</dbReference>
<comment type="catalytic activity">
    <reaction evidence="4">
        <text>a 1,2-diacyl-sn-glycero-3-phospho-(1D-myo-inositol-4,5-bisphosphate) + H2O = 1D-myo-inositol 1,4,5-trisphosphate + a 1,2-diacyl-sn-glycerol + H(+)</text>
        <dbReference type="Rhea" id="RHEA:33179"/>
        <dbReference type="ChEBI" id="CHEBI:15377"/>
        <dbReference type="ChEBI" id="CHEBI:15378"/>
        <dbReference type="ChEBI" id="CHEBI:17815"/>
        <dbReference type="ChEBI" id="CHEBI:58456"/>
        <dbReference type="ChEBI" id="CHEBI:203600"/>
        <dbReference type="EC" id="3.1.4.11"/>
    </reaction>
</comment>
<comment type="caution">
    <text evidence="7">The sequence shown here is derived from an EMBL/GenBank/DDBJ whole genome shotgun (WGS) entry which is preliminary data.</text>
</comment>
<dbReference type="Pfam" id="PF00387">
    <property type="entry name" value="PI-PLC-Y"/>
    <property type="match status" value="1"/>
</dbReference>
<evidence type="ECO:0000256" key="2">
    <source>
        <dbReference type="ARBA" id="ARBA00022490"/>
    </source>
</evidence>
<evidence type="ECO:0000256" key="3">
    <source>
        <dbReference type="ARBA" id="ARBA00023224"/>
    </source>
</evidence>
<dbReference type="Pfam" id="PF09279">
    <property type="entry name" value="EF-hand_like"/>
    <property type="match status" value="1"/>
</dbReference>
<dbReference type="GO" id="GO:0035556">
    <property type="term" value="P:intracellular signal transduction"/>
    <property type="evidence" value="ECO:0007669"/>
    <property type="project" value="InterPro"/>
</dbReference>
<gene>
    <name evidence="7" type="ORF">BV898_08522</name>
</gene>
<organism evidence="7 8">
    <name type="scientific">Hypsibius exemplaris</name>
    <name type="common">Freshwater tardigrade</name>
    <dbReference type="NCBI Taxonomy" id="2072580"/>
    <lineage>
        <taxon>Eukaryota</taxon>
        <taxon>Metazoa</taxon>
        <taxon>Ecdysozoa</taxon>
        <taxon>Tardigrada</taxon>
        <taxon>Eutardigrada</taxon>
        <taxon>Parachela</taxon>
        <taxon>Hypsibioidea</taxon>
        <taxon>Hypsibiidae</taxon>
        <taxon>Hypsibius</taxon>
    </lineage>
</organism>
<keyword evidence="8" id="KW-1185">Reference proteome</keyword>
<sequence>MMDRVEAQPKAVSKEEIEPVPEQTEFHKSVESLIQGCELIKLKGASGKLRRYFHMKPDWQSIVYESSRIPCYLPLRTVEIGQLKEVRKGFSTDSFNVREKNAAFREKYDENRCFSLVLRTGKILDLIAPNKKVRDTWTNVLQQLVDRIYQVNRQDKITRWLKVKFNQADKGRLDGCLDLEESIQLLKGMNIKFSRDKALWLFNEALPKRQPDGVMALDSEGFQRLYKIVSSRPEITMIFEQFCANKEADTWTAVDLRKFLLSSQKQDPGSIEACDMMIEAFEPLEENKEKHLLSVTGLTNLLLSPQLYAFDPNCAIMHHDMTQPLTSYFIASSHNSYLMDHQLTGTSSIEAYISCLMAGCRCIELDCWDGDDGEPVITHGRTLTSAIHFEDVVQVVKDYGFKISQYPVILSLENHCSIPQQNKMAEYLQKHLGDMLFVGPVKTSDKACPSPEFLKTKVLIKAKKLPEELHHDAEVVDDVSDTEDPAAGGNVGDKIDGAALGKLKKTEKISKALSDCVYLKATKFSKFGGNEDGKFFEMSSVSESKITTMLVKDHTTIISHCQRQLVRVYPAATRFDSTNFNAIPIFDSGCQIVALNYQNHNKATQAYKAKFRDNGGCGYLLKPEFMRTPGLDVGLFEASRRPWLYRIRVISGQHLPKPPGTPNKDIIDPYVTVQIIGREYDKKKLRTRMVKNNGFNPVWDTQLDFKIHNQDMAVLRLKVKDQDNTSYNTLIGHYNIPVICLQQGYRHVELYDKSDLPLELATIFLHVSKEEVP</sequence>
<dbReference type="InterPro" id="IPR001711">
    <property type="entry name" value="PLipase_C_Pinositol-sp_Y"/>
</dbReference>
<dbReference type="AlphaFoldDB" id="A0A1W0WQF4"/>
<evidence type="ECO:0000313" key="7">
    <source>
        <dbReference type="EMBL" id="OQV17419.1"/>
    </source>
</evidence>
<dbReference type="InterPro" id="IPR011993">
    <property type="entry name" value="PH-like_dom_sf"/>
</dbReference>
<evidence type="ECO:0000256" key="4">
    <source>
        <dbReference type="RuleBase" id="RU361133"/>
    </source>
</evidence>
<evidence type="ECO:0000259" key="6">
    <source>
        <dbReference type="PROSITE" id="PS50008"/>
    </source>
</evidence>
<dbReference type="OrthoDB" id="269822at2759"/>
<keyword evidence="3" id="KW-0807">Transducer</keyword>
<keyword evidence="4" id="KW-0443">Lipid metabolism</keyword>
<dbReference type="FunFam" id="1.10.238.10:FF:000005">
    <property type="entry name" value="Phosphoinositide phospholipase C"/>
    <property type="match status" value="1"/>
</dbReference>
<dbReference type="SUPFAM" id="SSF50729">
    <property type="entry name" value="PH domain-like"/>
    <property type="match status" value="1"/>
</dbReference>
<dbReference type="SUPFAM" id="SSF49562">
    <property type="entry name" value="C2 domain (Calcium/lipid-binding domain, CaLB)"/>
    <property type="match status" value="1"/>
</dbReference>
<dbReference type="SUPFAM" id="SSF51695">
    <property type="entry name" value="PLC-like phosphodiesterases"/>
    <property type="match status" value="1"/>
</dbReference>
<dbReference type="SMART" id="SM00149">
    <property type="entry name" value="PLCYc"/>
    <property type="match status" value="1"/>
</dbReference>
<proteinExistence type="predicted"/>
<dbReference type="InterPro" id="IPR035892">
    <property type="entry name" value="C2_domain_sf"/>
</dbReference>
<dbReference type="InterPro" id="IPR011992">
    <property type="entry name" value="EF-hand-dom_pair"/>
</dbReference>
<dbReference type="EMBL" id="MTYJ01000061">
    <property type="protein sequence ID" value="OQV17419.1"/>
    <property type="molecule type" value="Genomic_DNA"/>
</dbReference>
<keyword evidence="4" id="KW-0378">Hydrolase</keyword>
<dbReference type="GO" id="GO:0016042">
    <property type="term" value="P:lipid catabolic process"/>
    <property type="evidence" value="ECO:0007669"/>
    <property type="project" value="UniProtKB-KW"/>
</dbReference>
<dbReference type="SMART" id="SM00148">
    <property type="entry name" value="PLCXc"/>
    <property type="match status" value="1"/>
</dbReference>
<dbReference type="Proteomes" id="UP000192578">
    <property type="component" value="Unassembled WGS sequence"/>
</dbReference>
<dbReference type="InterPro" id="IPR017946">
    <property type="entry name" value="PLC-like_Pdiesterase_TIM-brl"/>
</dbReference>
<reference evidence="8" key="1">
    <citation type="submission" date="2017-01" db="EMBL/GenBank/DDBJ databases">
        <title>Comparative genomics of anhydrobiosis in the tardigrade Hypsibius dujardini.</title>
        <authorList>
            <person name="Yoshida Y."/>
            <person name="Koutsovoulos G."/>
            <person name="Laetsch D."/>
            <person name="Stevens L."/>
            <person name="Kumar S."/>
            <person name="Horikawa D."/>
            <person name="Ishino K."/>
            <person name="Komine S."/>
            <person name="Tomita M."/>
            <person name="Blaxter M."/>
            <person name="Arakawa K."/>
        </authorList>
    </citation>
    <scope>NUCLEOTIDE SEQUENCE [LARGE SCALE GENOMIC DNA]</scope>
    <source>
        <strain evidence="8">Z151</strain>
    </source>
</reference>
<dbReference type="PRINTS" id="PR00390">
    <property type="entry name" value="PHPHLIPASEC"/>
</dbReference>
<evidence type="ECO:0000256" key="1">
    <source>
        <dbReference type="ARBA" id="ARBA00004496"/>
    </source>
</evidence>
<dbReference type="EC" id="3.1.4.11" evidence="4"/>
<dbReference type="GO" id="GO:0005737">
    <property type="term" value="C:cytoplasm"/>
    <property type="evidence" value="ECO:0007669"/>
    <property type="project" value="UniProtKB-SubCell"/>
</dbReference>
<dbReference type="PANTHER" id="PTHR10336:SF209">
    <property type="entry name" value="PHOSPHOINOSITIDE PHOSPHOLIPASE C"/>
    <property type="match status" value="1"/>
</dbReference>
<dbReference type="Gene3D" id="2.60.40.150">
    <property type="entry name" value="C2 domain"/>
    <property type="match status" value="1"/>
</dbReference>
<evidence type="ECO:0000259" key="5">
    <source>
        <dbReference type="PROSITE" id="PS50004"/>
    </source>
</evidence>
<dbReference type="PANTHER" id="PTHR10336">
    <property type="entry name" value="PHOSPHOINOSITIDE-SPECIFIC PHOSPHOLIPASE C FAMILY PROTEIN"/>
    <property type="match status" value="1"/>
</dbReference>
<dbReference type="Gene3D" id="2.30.29.30">
    <property type="entry name" value="Pleckstrin-homology domain (PH domain)/Phosphotyrosine-binding domain (PTB)"/>
    <property type="match status" value="1"/>
</dbReference>
<dbReference type="Gene3D" id="3.20.20.190">
    <property type="entry name" value="Phosphatidylinositol (PI) phosphodiesterase"/>
    <property type="match status" value="1"/>
</dbReference>
<dbReference type="SMART" id="SM00239">
    <property type="entry name" value="C2"/>
    <property type="match status" value="1"/>
</dbReference>
<dbReference type="Pfam" id="PF00168">
    <property type="entry name" value="C2"/>
    <property type="match status" value="1"/>
</dbReference>
<dbReference type="CDD" id="cd00275">
    <property type="entry name" value="C2_PLC_like"/>
    <property type="match status" value="1"/>
</dbReference>
<dbReference type="Gene3D" id="1.10.238.10">
    <property type="entry name" value="EF-hand"/>
    <property type="match status" value="1"/>
</dbReference>
<dbReference type="InterPro" id="IPR000008">
    <property type="entry name" value="C2_dom"/>
</dbReference>
<dbReference type="CDD" id="cd08558">
    <property type="entry name" value="PI-PLCc_eukaryota"/>
    <property type="match status" value="1"/>
</dbReference>
<dbReference type="InterPro" id="IPR015359">
    <property type="entry name" value="PLC_EF-hand-like"/>
</dbReference>
<keyword evidence="4" id="KW-0442">Lipid degradation</keyword>
<dbReference type="InterPro" id="IPR001192">
    <property type="entry name" value="PI-PLC_fam"/>
</dbReference>
<feature type="domain" description="PI-PLC Y-box" evidence="6">
    <location>
        <begin position="517"/>
        <end position="627"/>
    </location>
</feature>
<dbReference type="SUPFAM" id="SSF47473">
    <property type="entry name" value="EF-hand"/>
    <property type="match status" value="1"/>
</dbReference>
<dbReference type="PROSITE" id="PS50004">
    <property type="entry name" value="C2"/>
    <property type="match status" value="1"/>
</dbReference>
<dbReference type="InterPro" id="IPR000909">
    <property type="entry name" value="PLipase_C_PInositol-sp_X_dom"/>
</dbReference>
<keyword evidence="2" id="KW-0963">Cytoplasm</keyword>
<dbReference type="PROSITE" id="PS50008">
    <property type="entry name" value="PIPLC_Y_DOMAIN"/>
    <property type="match status" value="1"/>
</dbReference>
<evidence type="ECO:0000313" key="8">
    <source>
        <dbReference type="Proteomes" id="UP000192578"/>
    </source>
</evidence>
<comment type="subcellular location">
    <subcellularLocation>
        <location evidence="1">Cytoplasm</location>
    </subcellularLocation>
</comment>
<name>A0A1W0WQF4_HYPEX</name>